<sequence>MAEDHSIDAMRLMARIERWLEMNGHLCFTHKPKRHGLLISPSLTEHTQPPSLALFPVVDLDQHLRNHDAELASLNAAIKARKPEAEAAAHIMLNDEFARCKSQRPASAFGELNLYQKMVIVRQEQARDMEVEKEHTLVAITGVNGSTGLSTSNQKYYLPVRSSWDCMQTFLEYMTQCWHADDHIARLSGGTDKTVGWAYQLDAQDAGVCPLSDEKDYAHMHKRMRMEKKSSAIMWPEQLWERSQKIRAQAREIKVTVALKVEDDGWTDCDAFDDMAPSSDDLFNMKDETEPTTQRPSGARARANSGSAIRSATRPQTRSQKM</sequence>
<evidence type="ECO:0000313" key="3">
    <source>
        <dbReference type="Proteomes" id="UP001310594"/>
    </source>
</evidence>
<proteinExistence type="predicted"/>
<dbReference type="AlphaFoldDB" id="A0AAN7WRA3"/>
<feature type="region of interest" description="Disordered" evidence="1">
    <location>
        <begin position="277"/>
        <end position="322"/>
    </location>
</feature>
<protein>
    <submittedName>
        <fullName evidence="2">Uncharacterized protein</fullName>
    </submittedName>
</protein>
<evidence type="ECO:0000313" key="2">
    <source>
        <dbReference type="EMBL" id="KAK5708121.1"/>
    </source>
</evidence>
<name>A0AAN7WRA3_9PEZI</name>
<dbReference type="EMBL" id="JAVRQU010000001">
    <property type="protein sequence ID" value="KAK5708121.1"/>
    <property type="molecule type" value="Genomic_DNA"/>
</dbReference>
<dbReference type="Proteomes" id="UP001310594">
    <property type="component" value="Unassembled WGS sequence"/>
</dbReference>
<feature type="compositionally biased region" description="Polar residues" evidence="1">
    <location>
        <begin position="313"/>
        <end position="322"/>
    </location>
</feature>
<organism evidence="2 3">
    <name type="scientific">Elasticomyces elasticus</name>
    <dbReference type="NCBI Taxonomy" id="574655"/>
    <lineage>
        <taxon>Eukaryota</taxon>
        <taxon>Fungi</taxon>
        <taxon>Dikarya</taxon>
        <taxon>Ascomycota</taxon>
        <taxon>Pezizomycotina</taxon>
        <taxon>Dothideomycetes</taxon>
        <taxon>Dothideomycetidae</taxon>
        <taxon>Mycosphaerellales</taxon>
        <taxon>Teratosphaeriaceae</taxon>
        <taxon>Elasticomyces</taxon>
    </lineage>
</organism>
<evidence type="ECO:0000256" key="1">
    <source>
        <dbReference type="SAM" id="MobiDB-lite"/>
    </source>
</evidence>
<feature type="compositionally biased region" description="Low complexity" evidence="1">
    <location>
        <begin position="295"/>
        <end position="312"/>
    </location>
</feature>
<gene>
    <name evidence="2" type="ORF">LTR97_000661</name>
</gene>
<comment type="caution">
    <text evidence="2">The sequence shown here is derived from an EMBL/GenBank/DDBJ whole genome shotgun (WGS) entry which is preliminary data.</text>
</comment>
<accession>A0AAN7WRA3</accession>
<reference evidence="2" key="1">
    <citation type="submission" date="2023-08" db="EMBL/GenBank/DDBJ databases">
        <title>Black Yeasts Isolated from many extreme environments.</title>
        <authorList>
            <person name="Coleine C."/>
            <person name="Stajich J.E."/>
            <person name="Selbmann L."/>
        </authorList>
    </citation>
    <scope>NUCLEOTIDE SEQUENCE</scope>
    <source>
        <strain evidence="2">CCFEE 5810</strain>
    </source>
</reference>